<comment type="caution">
    <text evidence="1">The sequence shown here is derived from an EMBL/GenBank/DDBJ whole genome shotgun (WGS) entry which is preliminary data.</text>
</comment>
<reference evidence="1 2" key="1">
    <citation type="submission" date="2017-09" db="EMBL/GenBank/DDBJ databases">
        <title>Depth-based differentiation of microbial function through sediment-hosted aquifers and enrichment of novel symbionts in the deep terrestrial subsurface.</title>
        <authorList>
            <person name="Probst A.J."/>
            <person name="Ladd B."/>
            <person name="Jarett J.K."/>
            <person name="Geller-Mcgrath D.E."/>
            <person name="Sieber C.M."/>
            <person name="Emerson J.B."/>
            <person name="Anantharaman K."/>
            <person name="Thomas B.C."/>
            <person name="Malmstrom R."/>
            <person name="Stieglmeier M."/>
            <person name="Klingl A."/>
            <person name="Woyke T."/>
            <person name="Ryan C.M."/>
            <person name="Banfield J.F."/>
        </authorList>
    </citation>
    <scope>NUCLEOTIDE SEQUENCE [LARGE SCALE GENOMIC DNA]</scope>
    <source>
        <strain evidence="1">CG23_combo_of_CG06-09_8_20_14_all_34_8</strain>
    </source>
</reference>
<dbReference type="Proteomes" id="UP000229459">
    <property type="component" value="Unassembled WGS sequence"/>
</dbReference>
<dbReference type="EMBL" id="PCSR01000011">
    <property type="protein sequence ID" value="PIP53527.1"/>
    <property type="molecule type" value="Genomic_DNA"/>
</dbReference>
<dbReference type="AlphaFoldDB" id="A0A2H0B791"/>
<gene>
    <name evidence="1" type="ORF">COX08_00450</name>
</gene>
<sequence>MIDKQHAILFAKALDSSPIFVKKAGHMNSEVNLNEFPLVFDLCTTRLDLSLFQQYLAHRYDKMALDYIEGQKEKVIKLDPGEILDEGVFHFRHLKTSGFCTFYTKYDWNPNERYYEDARIAAKRISNFTRIIMLDKLEDLNRNDIREQIKLDLNANIIAYLCLYDKVKDQVTEPDFGIWDDDYVCVVRQDPESGKLKEIELNSRDSDLNMYRKWREIIISKAVLIYTIEDVDKYLHSY</sequence>
<evidence type="ECO:0000313" key="2">
    <source>
        <dbReference type="Proteomes" id="UP000229459"/>
    </source>
</evidence>
<name>A0A2H0B791_9BACT</name>
<proteinExistence type="predicted"/>
<protein>
    <submittedName>
        <fullName evidence="1">Uncharacterized protein</fullName>
    </submittedName>
</protein>
<evidence type="ECO:0000313" key="1">
    <source>
        <dbReference type="EMBL" id="PIP53527.1"/>
    </source>
</evidence>
<organism evidence="1 2">
    <name type="scientific">Candidatus Beckwithbacteria bacterium CG23_combo_of_CG06-09_8_20_14_all_34_8</name>
    <dbReference type="NCBI Taxonomy" id="1974497"/>
    <lineage>
        <taxon>Bacteria</taxon>
        <taxon>Candidatus Beckwithiibacteriota</taxon>
    </lineage>
</organism>
<accession>A0A2H0B791</accession>